<dbReference type="NCBIfam" id="TIGR00407">
    <property type="entry name" value="proA"/>
    <property type="match status" value="1"/>
</dbReference>
<organism evidence="9 10">
    <name type="scientific">candidate division KSB3 bacterium</name>
    <dbReference type="NCBI Taxonomy" id="2044937"/>
    <lineage>
        <taxon>Bacteria</taxon>
        <taxon>candidate division KSB3</taxon>
    </lineage>
</organism>
<dbReference type="InterPro" id="IPR016163">
    <property type="entry name" value="Ald_DH_C"/>
</dbReference>
<comment type="function">
    <text evidence="7">Catalyzes the NADPH-dependent reduction of L-glutamate 5-phosphate into L-glutamate 5-semialdehyde and phosphate. The product spontaneously undergoes cyclization to form 1-pyrroline-5-carboxylate.</text>
</comment>
<dbReference type="SUPFAM" id="SSF53720">
    <property type="entry name" value="ALDH-like"/>
    <property type="match status" value="1"/>
</dbReference>
<keyword evidence="7" id="KW-0963">Cytoplasm</keyword>
<evidence type="ECO:0000256" key="1">
    <source>
        <dbReference type="ARBA" id="ARBA00004985"/>
    </source>
</evidence>
<dbReference type="InterPro" id="IPR016162">
    <property type="entry name" value="Ald_DH_N"/>
</dbReference>
<dbReference type="Gene3D" id="3.40.605.10">
    <property type="entry name" value="Aldehyde Dehydrogenase, Chain A, domain 1"/>
    <property type="match status" value="1"/>
</dbReference>
<dbReference type="PIRSF" id="PIRSF000151">
    <property type="entry name" value="GPR"/>
    <property type="match status" value="1"/>
</dbReference>
<gene>
    <name evidence="7" type="primary">proA</name>
    <name evidence="9" type="ORF">GF339_11450</name>
</gene>
<dbReference type="InterPro" id="IPR015590">
    <property type="entry name" value="Aldehyde_DH_dom"/>
</dbReference>
<evidence type="ECO:0000256" key="3">
    <source>
        <dbReference type="ARBA" id="ARBA00022650"/>
    </source>
</evidence>
<dbReference type="EC" id="1.2.1.41" evidence="7"/>
<dbReference type="GO" id="GO:0004350">
    <property type="term" value="F:glutamate-5-semialdehyde dehydrogenase activity"/>
    <property type="evidence" value="ECO:0007669"/>
    <property type="project" value="UniProtKB-UniRule"/>
</dbReference>
<comment type="pathway">
    <text evidence="1 7">Amino-acid biosynthesis; L-proline biosynthesis; L-glutamate 5-semialdehyde from L-glutamate: step 2/2.</text>
</comment>
<reference evidence="9" key="1">
    <citation type="submission" date="2019-11" db="EMBL/GenBank/DDBJ databases">
        <title>Microbial mats filling the niche in hypersaline microbial mats.</title>
        <authorList>
            <person name="Wong H.L."/>
            <person name="Macleod F.I."/>
            <person name="White R.A. III"/>
            <person name="Burns B.P."/>
        </authorList>
    </citation>
    <scope>NUCLEOTIDE SEQUENCE</scope>
    <source>
        <strain evidence="9">Rbin_158</strain>
    </source>
</reference>
<dbReference type="HAMAP" id="MF_00412">
    <property type="entry name" value="ProA"/>
    <property type="match status" value="1"/>
</dbReference>
<dbReference type="Pfam" id="PF00171">
    <property type="entry name" value="Aldedh"/>
    <property type="match status" value="1"/>
</dbReference>
<evidence type="ECO:0000313" key="9">
    <source>
        <dbReference type="EMBL" id="MBD3325192.1"/>
    </source>
</evidence>
<dbReference type="Gene3D" id="3.40.309.10">
    <property type="entry name" value="Aldehyde Dehydrogenase, Chain A, domain 2"/>
    <property type="match status" value="1"/>
</dbReference>
<evidence type="ECO:0000256" key="4">
    <source>
        <dbReference type="ARBA" id="ARBA00022857"/>
    </source>
</evidence>
<dbReference type="EMBL" id="WJJP01000372">
    <property type="protein sequence ID" value="MBD3325192.1"/>
    <property type="molecule type" value="Genomic_DNA"/>
</dbReference>
<accession>A0A9D5JWH2</accession>
<evidence type="ECO:0000313" key="10">
    <source>
        <dbReference type="Proteomes" id="UP000649604"/>
    </source>
</evidence>
<dbReference type="InterPro" id="IPR020593">
    <property type="entry name" value="G-glutamylP_reductase_CS"/>
</dbReference>
<evidence type="ECO:0000256" key="6">
    <source>
        <dbReference type="ARBA" id="ARBA00049024"/>
    </source>
</evidence>
<sequence length="421" mass="45451">MTDLIQMGQAAKGASRHLATLTTHQKNAALVAIAETLEAQASQVMAQNALDIEDGKAKGLSDAFLDRLLLTETRLSGLAADIRHVAELPDPVGAELENRVLPNGIRLSRRRIPIGVLGVIYEARPNVTIDIATLCLKTGNAIILRGGSETLRSNMALVAVIQAALQRTDLPHTAVQYIDNPDRALVTQLLRLDQYVDMIIPRGGAGLHQLCKEQSSIPVITGGMGICHIYVDASADLERAVDIIQNAKVQRPSVCNALDTLLVNEAVAQEFLPRVAARLAQSQVELRAENRAFAILETSNHGAKVLRANPDDFDQEWLALILGVKVVDTLDEAIAHIQDHSADHTDSILTNDLAHATRFIDEVNSSAVFVNASTRFNDGGQFGLGAEVAISTQKLHARGPMGLEELTTYKWIGIGAGHIRE</sequence>
<evidence type="ECO:0000256" key="2">
    <source>
        <dbReference type="ARBA" id="ARBA00022605"/>
    </source>
</evidence>
<dbReference type="GO" id="GO:0050661">
    <property type="term" value="F:NADP binding"/>
    <property type="evidence" value="ECO:0007669"/>
    <property type="project" value="InterPro"/>
</dbReference>
<comment type="caution">
    <text evidence="9">The sequence shown here is derived from an EMBL/GenBank/DDBJ whole genome shotgun (WGS) entry which is preliminary data.</text>
</comment>
<feature type="domain" description="Aldehyde dehydrogenase" evidence="8">
    <location>
        <begin position="6"/>
        <end position="285"/>
    </location>
</feature>
<comment type="subcellular location">
    <subcellularLocation>
        <location evidence="7">Cytoplasm</location>
    </subcellularLocation>
</comment>
<dbReference type="InterPro" id="IPR016161">
    <property type="entry name" value="Ald_DH/histidinol_DH"/>
</dbReference>
<dbReference type="GO" id="GO:0005737">
    <property type="term" value="C:cytoplasm"/>
    <property type="evidence" value="ECO:0007669"/>
    <property type="project" value="UniProtKB-SubCell"/>
</dbReference>
<dbReference type="CDD" id="cd07079">
    <property type="entry name" value="ALDH_F18-19_ProA-GPR"/>
    <property type="match status" value="1"/>
</dbReference>
<name>A0A9D5JWH2_9BACT</name>
<protein>
    <recommendedName>
        <fullName evidence="7">Gamma-glutamyl phosphate reductase</fullName>
        <shortName evidence="7">GPR</shortName>
        <ecNumber evidence="7">1.2.1.41</ecNumber>
    </recommendedName>
    <alternativeName>
        <fullName evidence="7">Glutamate-5-semialdehyde dehydrogenase</fullName>
    </alternativeName>
    <alternativeName>
        <fullName evidence="7">Glutamyl-gamma-semialdehyde dehydrogenase</fullName>
        <shortName evidence="7">GSA dehydrogenase</shortName>
    </alternativeName>
</protein>
<proteinExistence type="inferred from homology"/>
<dbReference type="InterPro" id="IPR012134">
    <property type="entry name" value="Glu-5-SA_DH"/>
</dbReference>
<dbReference type="PANTHER" id="PTHR11063:SF8">
    <property type="entry name" value="DELTA-1-PYRROLINE-5-CARBOXYLATE SYNTHASE"/>
    <property type="match status" value="1"/>
</dbReference>
<keyword evidence="5 7" id="KW-0560">Oxidoreductase</keyword>
<dbReference type="PROSITE" id="PS01223">
    <property type="entry name" value="PROA"/>
    <property type="match status" value="1"/>
</dbReference>
<evidence type="ECO:0000256" key="7">
    <source>
        <dbReference type="HAMAP-Rule" id="MF_00412"/>
    </source>
</evidence>
<comment type="similarity">
    <text evidence="7">Belongs to the gamma-glutamyl phosphate reductase family.</text>
</comment>
<comment type="catalytic activity">
    <reaction evidence="6 7">
        <text>L-glutamate 5-semialdehyde + phosphate + NADP(+) = L-glutamyl 5-phosphate + NADPH + H(+)</text>
        <dbReference type="Rhea" id="RHEA:19541"/>
        <dbReference type="ChEBI" id="CHEBI:15378"/>
        <dbReference type="ChEBI" id="CHEBI:43474"/>
        <dbReference type="ChEBI" id="CHEBI:57783"/>
        <dbReference type="ChEBI" id="CHEBI:58066"/>
        <dbReference type="ChEBI" id="CHEBI:58274"/>
        <dbReference type="ChEBI" id="CHEBI:58349"/>
        <dbReference type="EC" id="1.2.1.41"/>
    </reaction>
</comment>
<evidence type="ECO:0000259" key="8">
    <source>
        <dbReference type="Pfam" id="PF00171"/>
    </source>
</evidence>
<dbReference type="NCBIfam" id="NF001221">
    <property type="entry name" value="PRK00197.1"/>
    <property type="match status" value="1"/>
</dbReference>
<dbReference type="Proteomes" id="UP000649604">
    <property type="component" value="Unassembled WGS sequence"/>
</dbReference>
<dbReference type="AlphaFoldDB" id="A0A9D5JWH2"/>
<dbReference type="GO" id="GO:0055129">
    <property type="term" value="P:L-proline biosynthetic process"/>
    <property type="evidence" value="ECO:0007669"/>
    <property type="project" value="UniProtKB-UniRule"/>
</dbReference>
<keyword evidence="2 7" id="KW-0028">Amino-acid biosynthesis</keyword>
<dbReference type="PANTHER" id="PTHR11063">
    <property type="entry name" value="GLUTAMATE SEMIALDEHYDE DEHYDROGENASE"/>
    <property type="match status" value="1"/>
</dbReference>
<dbReference type="FunFam" id="3.40.309.10:FF:000006">
    <property type="entry name" value="Gamma-glutamyl phosphate reductase"/>
    <property type="match status" value="1"/>
</dbReference>
<dbReference type="InterPro" id="IPR000965">
    <property type="entry name" value="GPR_dom"/>
</dbReference>
<keyword evidence="4 7" id="KW-0521">NADP</keyword>
<keyword evidence="3 7" id="KW-0641">Proline biosynthesis</keyword>
<evidence type="ECO:0000256" key="5">
    <source>
        <dbReference type="ARBA" id="ARBA00023002"/>
    </source>
</evidence>